<comment type="subcellular location">
    <subcellularLocation>
        <location evidence="1">Membrane</location>
        <topology evidence="1">Multi-pass membrane protein</topology>
    </subcellularLocation>
</comment>
<feature type="transmembrane region" description="Helical" evidence="8">
    <location>
        <begin position="163"/>
        <end position="185"/>
    </location>
</feature>
<dbReference type="GO" id="GO:0006811">
    <property type="term" value="P:monoatomic ion transport"/>
    <property type="evidence" value="ECO:0007669"/>
    <property type="project" value="UniProtKB-KW"/>
</dbReference>
<dbReference type="OrthoDB" id="4494341at2759"/>
<feature type="transmembrane region" description="Helical" evidence="8">
    <location>
        <begin position="371"/>
        <end position="387"/>
    </location>
</feature>
<evidence type="ECO:0000256" key="3">
    <source>
        <dbReference type="ARBA" id="ARBA00022989"/>
    </source>
</evidence>
<dbReference type="EMBL" id="MCGE01000013">
    <property type="protein sequence ID" value="ORZ15343.1"/>
    <property type="molecule type" value="Genomic_DNA"/>
</dbReference>
<name>A0A1X2IF48_9FUNG</name>
<dbReference type="InterPro" id="IPR017927">
    <property type="entry name" value="FAD-bd_FR_type"/>
</dbReference>
<evidence type="ECO:0000313" key="10">
    <source>
        <dbReference type="EMBL" id="ORZ15343.1"/>
    </source>
</evidence>
<dbReference type="GO" id="GO:0005886">
    <property type="term" value="C:plasma membrane"/>
    <property type="evidence" value="ECO:0007669"/>
    <property type="project" value="TreeGrafter"/>
</dbReference>
<accession>A0A1X2IF48</accession>
<evidence type="ECO:0000256" key="8">
    <source>
        <dbReference type="SAM" id="Phobius"/>
    </source>
</evidence>
<evidence type="ECO:0000259" key="9">
    <source>
        <dbReference type="PROSITE" id="PS51384"/>
    </source>
</evidence>
<reference evidence="10 11" key="1">
    <citation type="submission" date="2016-07" db="EMBL/GenBank/DDBJ databases">
        <title>Pervasive Adenine N6-methylation of Active Genes in Fungi.</title>
        <authorList>
            <consortium name="DOE Joint Genome Institute"/>
            <person name="Mondo S.J."/>
            <person name="Dannebaum R.O."/>
            <person name="Kuo R.C."/>
            <person name="Labutti K."/>
            <person name="Haridas S."/>
            <person name="Kuo A."/>
            <person name="Salamov A."/>
            <person name="Ahrendt S.R."/>
            <person name="Lipzen A."/>
            <person name="Sullivan W."/>
            <person name="Andreopoulos W.B."/>
            <person name="Clum A."/>
            <person name="Lindquist E."/>
            <person name="Daum C."/>
            <person name="Ramamoorthy G.K."/>
            <person name="Gryganskyi A."/>
            <person name="Culley D."/>
            <person name="Magnuson J.K."/>
            <person name="James T.Y."/>
            <person name="O'Malley M.A."/>
            <person name="Stajich J.E."/>
            <person name="Spatafora J.W."/>
            <person name="Visel A."/>
            <person name="Grigoriev I.V."/>
        </authorList>
    </citation>
    <scope>NUCLEOTIDE SEQUENCE [LARGE SCALE GENOMIC DNA]</scope>
    <source>
        <strain evidence="10 11">NRRL 1336</strain>
    </source>
</reference>
<feature type="compositionally biased region" description="Polar residues" evidence="7">
    <location>
        <begin position="635"/>
        <end position="649"/>
    </location>
</feature>
<proteinExistence type="predicted"/>
<feature type="compositionally biased region" description="Polar residues" evidence="7">
    <location>
        <begin position="112"/>
        <end position="126"/>
    </location>
</feature>
<dbReference type="InterPro" id="IPR050369">
    <property type="entry name" value="RBOH/FRE"/>
</dbReference>
<evidence type="ECO:0000256" key="7">
    <source>
        <dbReference type="SAM" id="MobiDB-lite"/>
    </source>
</evidence>
<evidence type="ECO:0000313" key="11">
    <source>
        <dbReference type="Proteomes" id="UP000193560"/>
    </source>
</evidence>
<protein>
    <recommendedName>
        <fullName evidence="9">FAD-binding FR-type domain-containing protein</fullName>
    </recommendedName>
</protein>
<dbReference type="InterPro" id="IPR013130">
    <property type="entry name" value="Fe3_Rdtase_TM_dom"/>
</dbReference>
<sequence>MWYSVQWVFSSSYTDTMAPATVPSSSSSTPSTALPSTPITATVDPNDTIPPPSKPVRYERDYTTLVGYPISFLIIYSIYFIFIRYRRFFPDVAIPVATTTTPSPMSSNSSNGYTQQEEGSKQLDQQQPPPSMDINKRQHSTIYLILRRWWHYEFRCFDNTFRLGTYMTLLALSGLHSLFIFWPFFWGNNNAAAADTNPFFRHQLISNRIAQLAVVDMAVVVGLSVHTSILWRLIGLHNSSMTLPWHRWFARFSVFGVVYHGCFQWTKHYYRHHLAEPLHQLDALLLGNAKDIDVADFDQSGMLLSSVTWWDLLVSNPRYLTGTCMVLCLLVLFLGSHPLVREKWYGVFRATHVVSFLSVVVMGMWHHWAFVVFYVAVIGVWLVDIIARWRSMRVAPVVTLEVVADQVIKLQVVLEPPRRSSCRCRQPSQHSRQTRELPLLPGQYVFCSFSGTKWKDLLWSHPFSISRVDSLENSPTESSEKRMLTFFIKVYGKQTKALYNKANIKENWPTVRLGSPLGHAANNCHWTDIYGLYPVVVLVAEGIGITPWMSVLHSLIMMNSINGNGRTTVKHLNIIWTVRDGNMIKPFINDIEEMMSTATTATNSNENGDNGSAFHIDWHIYVTGSTASHLDEEQQSGMASSTTMGSNTSQRHDRNCHYQYHQGRPNYTSLLESIRLKHDDKDVALGICAHEESATVCGNLARSARFSHANAYWNVRLERFDL</sequence>
<organism evidence="10 11">
    <name type="scientific">Absidia repens</name>
    <dbReference type="NCBI Taxonomy" id="90262"/>
    <lineage>
        <taxon>Eukaryota</taxon>
        <taxon>Fungi</taxon>
        <taxon>Fungi incertae sedis</taxon>
        <taxon>Mucoromycota</taxon>
        <taxon>Mucoromycotina</taxon>
        <taxon>Mucoromycetes</taxon>
        <taxon>Mucorales</taxon>
        <taxon>Cunninghamellaceae</taxon>
        <taxon>Absidia</taxon>
    </lineage>
</organism>
<feature type="region of interest" description="Disordered" evidence="7">
    <location>
        <begin position="100"/>
        <end position="134"/>
    </location>
</feature>
<dbReference type="Pfam" id="PF01794">
    <property type="entry name" value="Ferric_reduct"/>
    <property type="match status" value="1"/>
</dbReference>
<feature type="transmembrane region" description="Helical" evidence="8">
    <location>
        <begin position="319"/>
        <end position="340"/>
    </location>
</feature>
<dbReference type="PANTHER" id="PTHR11972">
    <property type="entry name" value="NADPH OXIDASE"/>
    <property type="match status" value="1"/>
</dbReference>
<keyword evidence="11" id="KW-1185">Reference proteome</keyword>
<keyword evidence="6 8" id="KW-0472">Membrane</keyword>
<feature type="compositionally biased region" description="Low complexity" evidence="7">
    <location>
        <begin position="20"/>
        <end position="42"/>
    </location>
</feature>
<dbReference type="GO" id="GO:0016491">
    <property type="term" value="F:oxidoreductase activity"/>
    <property type="evidence" value="ECO:0007669"/>
    <property type="project" value="UniProtKB-KW"/>
</dbReference>
<keyword evidence="3 8" id="KW-1133">Transmembrane helix</keyword>
<feature type="compositionally biased region" description="Low complexity" evidence="7">
    <location>
        <begin position="100"/>
        <end position="111"/>
    </location>
</feature>
<evidence type="ECO:0000256" key="1">
    <source>
        <dbReference type="ARBA" id="ARBA00004141"/>
    </source>
</evidence>
<keyword evidence="5" id="KW-0813">Transport</keyword>
<dbReference type="InterPro" id="IPR000778">
    <property type="entry name" value="Cyt_b245_heavy_chain"/>
</dbReference>
<evidence type="ECO:0000256" key="5">
    <source>
        <dbReference type="ARBA" id="ARBA00023065"/>
    </source>
</evidence>
<dbReference type="PANTHER" id="PTHR11972:SF69">
    <property type="entry name" value="FERRIC REDUCTION OXIDASE 6-RELATED"/>
    <property type="match status" value="1"/>
</dbReference>
<feature type="region of interest" description="Disordered" evidence="7">
    <location>
        <begin position="20"/>
        <end position="55"/>
    </location>
</feature>
<gene>
    <name evidence="10" type="ORF">BCR42DRAFT_416901</name>
</gene>
<dbReference type="Pfam" id="PF08030">
    <property type="entry name" value="NAD_binding_6"/>
    <property type="match status" value="1"/>
</dbReference>
<evidence type="ECO:0000256" key="4">
    <source>
        <dbReference type="ARBA" id="ARBA00023002"/>
    </source>
</evidence>
<evidence type="ECO:0000256" key="6">
    <source>
        <dbReference type="ARBA" id="ARBA00023136"/>
    </source>
</evidence>
<keyword evidence="4" id="KW-0560">Oxidoreductase</keyword>
<dbReference type="PROSITE" id="PS51384">
    <property type="entry name" value="FAD_FR"/>
    <property type="match status" value="1"/>
</dbReference>
<keyword evidence="2 8" id="KW-0812">Transmembrane</keyword>
<dbReference type="Proteomes" id="UP000193560">
    <property type="component" value="Unassembled WGS sequence"/>
</dbReference>
<feature type="transmembrane region" description="Helical" evidence="8">
    <location>
        <begin position="205"/>
        <end position="227"/>
    </location>
</feature>
<dbReference type="CDD" id="cd06186">
    <property type="entry name" value="NOX_Duox_like_FAD_NADP"/>
    <property type="match status" value="1"/>
</dbReference>
<dbReference type="AlphaFoldDB" id="A0A1X2IF48"/>
<dbReference type="PRINTS" id="PR00466">
    <property type="entry name" value="GP91PHOX"/>
</dbReference>
<dbReference type="InterPro" id="IPR013121">
    <property type="entry name" value="Fe_red_NAD-bd_6"/>
</dbReference>
<dbReference type="InterPro" id="IPR039261">
    <property type="entry name" value="FNR_nucleotide-bd"/>
</dbReference>
<dbReference type="Gene3D" id="3.40.50.80">
    <property type="entry name" value="Nucleotide-binding domain of ferredoxin-NADP reductase (FNR) module"/>
    <property type="match status" value="1"/>
</dbReference>
<dbReference type="STRING" id="90262.A0A1X2IF48"/>
<comment type="caution">
    <text evidence="10">The sequence shown here is derived from an EMBL/GenBank/DDBJ whole genome shotgun (WGS) entry which is preliminary data.</text>
</comment>
<evidence type="ECO:0000256" key="2">
    <source>
        <dbReference type="ARBA" id="ARBA00022692"/>
    </source>
</evidence>
<feature type="region of interest" description="Disordered" evidence="7">
    <location>
        <begin position="631"/>
        <end position="652"/>
    </location>
</feature>
<feature type="domain" description="FAD-binding FR-type" evidence="9">
    <location>
        <begin position="387"/>
        <end position="523"/>
    </location>
</feature>
<feature type="transmembrane region" description="Helical" evidence="8">
    <location>
        <begin position="62"/>
        <end position="82"/>
    </location>
</feature>
<dbReference type="SUPFAM" id="SSF52343">
    <property type="entry name" value="Ferredoxin reductase-like, C-terminal NADP-linked domain"/>
    <property type="match status" value="1"/>
</dbReference>
<keyword evidence="5" id="KW-0406">Ion transport</keyword>